<dbReference type="GO" id="GO:0006542">
    <property type="term" value="P:glutamine biosynthetic process"/>
    <property type="evidence" value="ECO:0007669"/>
    <property type="project" value="InterPro"/>
</dbReference>
<comment type="subcellular location">
    <subcellularLocation>
        <location evidence="1">Cytoplasm</location>
    </subcellularLocation>
</comment>
<dbReference type="PANTHER" id="PTHR43407">
    <property type="entry name" value="GLUTAMINE SYNTHETASE"/>
    <property type="match status" value="1"/>
</dbReference>
<evidence type="ECO:0000256" key="6">
    <source>
        <dbReference type="ARBA" id="ARBA00022840"/>
    </source>
</evidence>
<dbReference type="GO" id="GO:0019740">
    <property type="term" value="P:nitrogen utilization"/>
    <property type="evidence" value="ECO:0007669"/>
    <property type="project" value="TreeGrafter"/>
</dbReference>
<evidence type="ECO:0000313" key="15">
    <source>
        <dbReference type="Proteomes" id="UP000041254"/>
    </source>
</evidence>
<feature type="domain" description="GS catalytic" evidence="13">
    <location>
        <begin position="112"/>
        <end position="485"/>
    </location>
</feature>
<keyword evidence="15" id="KW-1185">Reference proteome</keyword>
<feature type="domain" description="GS beta-grasp" evidence="12">
    <location>
        <begin position="20"/>
        <end position="104"/>
    </location>
</feature>
<dbReference type="Gene3D" id="3.10.20.70">
    <property type="entry name" value="Glutamine synthetase, N-terminal domain"/>
    <property type="match status" value="1"/>
</dbReference>
<dbReference type="InterPro" id="IPR014746">
    <property type="entry name" value="Gln_synth/guanido_kin_cat_dom"/>
</dbReference>
<evidence type="ECO:0000256" key="2">
    <source>
        <dbReference type="ARBA" id="ARBA00009897"/>
    </source>
</evidence>
<dbReference type="InterPro" id="IPR027302">
    <property type="entry name" value="Gln_synth_N_conserv_site"/>
</dbReference>
<dbReference type="OrthoDB" id="77835at2759"/>
<dbReference type="Gene3D" id="3.30.590.10">
    <property type="entry name" value="Glutamine synthetase/guanido kinase, catalytic domain"/>
    <property type="match status" value="1"/>
</dbReference>
<dbReference type="EMBL" id="CDMY01000312">
    <property type="protein sequence ID" value="CEM01894.1"/>
    <property type="molecule type" value="Genomic_DNA"/>
</dbReference>
<comment type="similarity">
    <text evidence="2 9 10">Belongs to the glutamine synthetase family.</text>
</comment>
<dbReference type="VEuPathDB" id="CryptoDB:Vbra_22548"/>
<keyword evidence="6 11" id="KW-0067">ATP-binding</keyword>
<sequence>MSKLCKFKSAKDMAQYIEKEKVELIDCCFVDPLGLWHHCTFAPSQCEEDDLAQGLPFDGSSIRLFRSIMESDMLMVPDPATCWIDPFAEKKTLHVTCSIYDPSPRKPFARDPRSMAVKAVEYLKQTGIADTMMVGPEAEFFLFDHVKYGVSPNKMFFEVDGVEGTWNTGKPSSEKQGGGNLAHRVPPKNWYFPVPPIDTGMDVRGEMLLTMGELGVPIEKHHHEVATCQGELGFTCRPMLECADMMMIYKYVIKNVARKHGQTATFMPKPIFGDNGTGMHVHQSLWKDGKPLFFDENGKYVKLSQTCLHYIGGLLKHAPAVLAFTNPSVNSYKRLVPGFEAPVNLAMSKGNRSAAVRIPMYKPDNPKQKRLEFRCPDPSCCPYLAFAAMLLAGIDGIKNKIEPPPPCDFDIYELSEEEKAKMGLKSTPGSLTETLDALEADHQFLTAGGVFPEDFIQAYIEWKRNEYLSVATLPHPKEYELYFQC</sequence>
<evidence type="ECO:0000256" key="5">
    <source>
        <dbReference type="ARBA" id="ARBA00022741"/>
    </source>
</evidence>
<evidence type="ECO:0000256" key="7">
    <source>
        <dbReference type="ARBA" id="ARBA00037583"/>
    </source>
</evidence>
<reference evidence="14 15" key="1">
    <citation type="submission" date="2014-11" db="EMBL/GenBank/DDBJ databases">
        <authorList>
            <person name="Zhu J."/>
            <person name="Qi W."/>
            <person name="Song R."/>
        </authorList>
    </citation>
    <scope>NUCLEOTIDE SEQUENCE [LARGE SCALE GENOMIC DNA]</scope>
</reference>
<dbReference type="SUPFAM" id="SSF54368">
    <property type="entry name" value="Glutamine synthetase, N-terminal domain"/>
    <property type="match status" value="1"/>
</dbReference>
<dbReference type="STRING" id="1169540.A0A0G4ETG1"/>
<dbReference type="GO" id="GO:0005737">
    <property type="term" value="C:cytoplasm"/>
    <property type="evidence" value="ECO:0007669"/>
    <property type="project" value="UniProtKB-SubCell"/>
</dbReference>
<comment type="catalytic activity">
    <reaction evidence="11">
        <text>L-glutamate + NH4(+) + ATP = L-glutamine + ADP + phosphate + H(+)</text>
        <dbReference type="Rhea" id="RHEA:16169"/>
        <dbReference type="ChEBI" id="CHEBI:15378"/>
        <dbReference type="ChEBI" id="CHEBI:28938"/>
        <dbReference type="ChEBI" id="CHEBI:29985"/>
        <dbReference type="ChEBI" id="CHEBI:30616"/>
        <dbReference type="ChEBI" id="CHEBI:43474"/>
        <dbReference type="ChEBI" id="CHEBI:58359"/>
        <dbReference type="ChEBI" id="CHEBI:456216"/>
        <dbReference type="EC" id="6.3.1.2"/>
    </reaction>
</comment>
<keyword evidence="4 11" id="KW-0436">Ligase</keyword>
<evidence type="ECO:0000256" key="9">
    <source>
        <dbReference type="PROSITE-ProRule" id="PRU01330"/>
    </source>
</evidence>
<evidence type="ECO:0000256" key="1">
    <source>
        <dbReference type="ARBA" id="ARBA00004496"/>
    </source>
</evidence>
<accession>A0A0G4ETG1</accession>
<dbReference type="PROSITE" id="PS00180">
    <property type="entry name" value="GLNA_1"/>
    <property type="match status" value="1"/>
</dbReference>
<dbReference type="FunCoup" id="A0A0G4ETG1">
    <property type="interactions" value="40"/>
</dbReference>
<proteinExistence type="inferred from homology"/>
<dbReference type="InterPro" id="IPR004809">
    <property type="entry name" value="Gln_synth_I"/>
</dbReference>
<dbReference type="NCBIfam" id="TIGR00653">
    <property type="entry name" value="GlnA"/>
    <property type="match status" value="1"/>
</dbReference>
<organism evidence="14 15">
    <name type="scientific">Vitrella brassicaformis (strain CCMP3155)</name>
    <dbReference type="NCBI Taxonomy" id="1169540"/>
    <lineage>
        <taxon>Eukaryota</taxon>
        <taxon>Sar</taxon>
        <taxon>Alveolata</taxon>
        <taxon>Colpodellida</taxon>
        <taxon>Vitrellaceae</taxon>
        <taxon>Vitrella</taxon>
    </lineage>
</organism>
<evidence type="ECO:0000256" key="8">
    <source>
        <dbReference type="ARBA" id="ARBA00038790"/>
    </source>
</evidence>
<comment type="function">
    <text evidence="7">May act as a component of the cytoskeleton or as a chaperone for the reorganization of intermediate filament proteins during terminal differentiation in the lens. Does not seem to have enzymatic activity.</text>
</comment>
<dbReference type="InterPro" id="IPR036651">
    <property type="entry name" value="Gln_synt_N_sf"/>
</dbReference>
<dbReference type="PhylomeDB" id="A0A0G4ETG1"/>
<evidence type="ECO:0000313" key="14">
    <source>
        <dbReference type="EMBL" id="CEM01894.1"/>
    </source>
</evidence>
<dbReference type="SUPFAM" id="SSF55931">
    <property type="entry name" value="Glutamine synthetase/guanido kinase"/>
    <property type="match status" value="1"/>
</dbReference>
<evidence type="ECO:0000259" key="13">
    <source>
        <dbReference type="PROSITE" id="PS51987"/>
    </source>
</evidence>
<dbReference type="OMA" id="DNASGMH"/>
<dbReference type="AlphaFoldDB" id="A0A0G4ETG1"/>
<gene>
    <name evidence="14" type="ORF">Vbra_22548</name>
</gene>
<dbReference type="PROSITE" id="PS00181">
    <property type="entry name" value="GLNA_ATP"/>
    <property type="match status" value="1"/>
</dbReference>
<dbReference type="Pfam" id="PF03951">
    <property type="entry name" value="Gln-synt_N"/>
    <property type="match status" value="1"/>
</dbReference>
<dbReference type="InterPro" id="IPR008146">
    <property type="entry name" value="Gln_synth_cat_dom"/>
</dbReference>
<dbReference type="PANTHER" id="PTHR43407:SF1">
    <property type="entry name" value="LENGSIN"/>
    <property type="match status" value="1"/>
</dbReference>
<evidence type="ECO:0000256" key="3">
    <source>
        <dbReference type="ARBA" id="ARBA00022490"/>
    </source>
</evidence>
<dbReference type="Pfam" id="PF00120">
    <property type="entry name" value="Gln-synt_C"/>
    <property type="match status" value="1"/>
</dbReference>
<protein>
    <recommendedName>
        <fullName evidence="11">Glutamine synthetase</fullName>
        <ecNumber evidence="11">6.3.1.2</ecNumber>
    </recommendedName>
</protein>
<dbReference type="PROSITE" id="PS51986">
    <property type="entry name" value="GS_BETA_GRASP"/>
    <property type="match status" value="1"/>
</dbReference>
<name>A0A0G4ETG1_VITBC</name>
<dbReference type="InterPro" id="IPR027303">
    <property type="entry name" value="Gln_synth_gly_rich_site"/>
</dbReference>
<keyword evidence="3" id="KW-0963">Cytoplasm</keyword>
<dbReference type="EC" id="6.3.1.2" evidence="11"/>
<evidence type="ECO:0000256" key="11">
    <source>
        <dbReference type="RuleBase" id="RU004356"/>
    </source>
</evidence>
<dbReference type="Proteomes" id="UP000041254">
    <property type="component" value="Unassembled WGS sequence"/>
</dbReference>
<dbReference type="GO" id="GO:0005524">
    <property type="term" value="F:ATP binding"/>
    <property type="evidence" value="ECO:0007669"/>
    <property type="project" value="UniProtKB-KW"/>
</dbReference>
<evidence type="ECO:0000259" key="12">
    <source>
        <dbReference type="PROSITE" id="PS51986"/>
    </source>
</evidence>
<evidence type="ECO:0000256" key="10">
    <source>
        <dbReference type="RuleBase" id="RU000384"/>
    </source>
</evidence>
<evidence type="ECO:0000256" key="4">
    <source>
        <dbReference type="ARBA" id="ARBA00022598"/>
    </source>
</evidence>
<dbReference type="PROSITE" id="PS51987">
    <property type="entry name" value="GS_CATALYTIC"/>
    <property type="match status" value="1"/>
</dbReference>
<dbReference type="InterPro" id="IPR008147">
    <property type="entry name" value="Gln_synt_N"/>
</dbReference>
<dbReference type="SMART" id="SM01230">
    <property type="entry name" value="Gln-synt_C"/>
    <property type="match status" value="1"/>
</dbReference>
<comment type="subunit">
    <text evidence="8">Dodecamer. Interacts with BFSP2 and VIM.</text>
</comment>
<dbReference type="GO" id="GO:0004356">
    <property type="term" value="F:glutamine synthetase activity"/>
    <property type="evidence" value="ECO:0007669"/>
    <property type="project" value="UniProtKB-EC"/>
</dbReference>
<keyword evidence="5 11" id="KW-0547">Nucleotide-binding</keyword>
<dbReference type="GO" id="GO:0016020">
    <property type="term" value="C:membrane"/>
    <property type="evidence" value="ECO:0007669"/>
    <property type="project" value="TreeGrafter"/>
</dbReference>
<dbReference type="InParanoid" id="A0A0G4ETG1"/>